<keyword evidence="3" id="KW-1185">Reference proteome</keyword>
<keyword evidence="1" id="KW-1133">Transmembrane helix</keyword>
<name>A0A1B0A9E4_GLOPL</name>
<organism evidence="2 3">
    <name type="scientific">Glossina pallidipes</name>
    <name type="common">Tsetse fly</name>
    <dbReference type="NCBI Taxonomy" id="7398"/>
    <lineage>
        <taxon>Eukaryota</taxon>
        <taxon>Metazoa</taxon>
        <taxon>Ecdysozoa</taxon>
        <taxon>Arthropoda</taxon>
        <taxon>Hexapoda</taxon>
        <taxon>Insecta</taxon>
        <taxon>Pterygota</taxon>
        <taxon>Neoptera</taxon>
        <taxon>Endopterygota</taxon>
        <taxon>Diptera</taxon>
        <taxon>Brachycera</taxon>
        <taxon>Muscomorpha</taxon>
        <taxon>Hippoboscoidea</taxon>
        <taxon>Glossinidae</taxon>
        <taxon>Glossina</taxon>
    </lineage>
</organism>
<keyword evidence="1" id="KW-0472">Membrane</keyword>
<sequence length="160" mass="18520">MESIDIWQLVVETRLIPNGNISPKKKTGQGCDIYRQQLLSRSKKTTAEKKLRYFMLLVFMSTLFFIMHCQQTAATELRPIGKFLREDSVLSAWAREPKLGSTNVTWRQVNATLACKRAKCLPKVTSTREEKHTAKLRITNIFLDFIMKEGKNKLHNKLYA</sequence>
<dbReference type="Proteomes" id="UP000092445">
    <property type="component" value="Unassembled WGS sequence"/>
</dbReference>
<dbReference type="AlphaFoldDB" id="A0A1B0A9E4"/>
<evidence type="ECO:0000313" key="2">
    <source>
        <dbReference type="EnsemblMetazoa" id="GPAI038407-PA"/>
    </source>
</evidence>
<reference evidence="2" key="2">
    <citation type="submission" date="2020-05" db="UniProtKB">
        <authorList>
            <consortium name="EnsemblMetazoa"/>
        </authorList>
    </citation>
    <scope>IDENTIFICATION</scope>
    <source>
        <strain evidence="2">IAEA</strain>
    </source>
</reference>
<evidence type="ECO:0000256" key="1">
    <source>
        <dbReference type="SAM" id="Phobius"/>
    </source>
</evidence>
<reference evidence="3" key="1">
    <citation type="submission" date="2014-03" db="EMBL/GenBank/DDBJ databases">
        <authorList>
            <person name="Aksoy S."/>
            <person name="Warren W."/>
            <person name="Wilson R.K."/>
        </authorList>
    </citation>
    <scope>NUCLEOTIDE SEQUENCE [LARGE SCALE GENOMIC DNA]</scope>
    <source>
        <strain evidence="3">IAEA</strain>
    </source>
</reference>
<keyword evidence="1" id="KW-0812">Transmembrane</keyword>
<feature type="transmembrane region" description="Helical" evidence="1">
    <location>
        <begin position="51"/>
        <end position="68"/>
    </location>
</feature>
<dbReference type="VEuPathDB" id="VectorBase:GPAI038407"/>
<evidence type="ECO:0000313" key="3">
    <source>
        <dbReference type="Proteomes" id="UP000092445"/>
    </source>
</evidence>
<accession>A0A1B0A9E4</accession>
<proteinExistence type="predicted"/>
<protein>
    <submittedName>
        <fullName evidence="2">Uncharacterized protein</fullName>
    </submittedName>
</protein>
<dbReference type="EnsemblMetazoa" id="GPAI038407-RA">
    <property type="protein sequence ID" value="GPAI038407-PA"/>
    <property type="gene ID" value="GPAI038407"/>
</dbReference>